<feature type="domain" description="FAD-binding FR-type" evidence="12">
    <location>
        <begin position="287"/>
        <end position="426"/>
    </location>
</feature>
<dbReference type="InterPro" id="IPR013130">
    <property type="entry name" value="Fe3_Rdtase_TM_dom"/>
</dbReference>
<dbReference type="PANTHER" id="PTHR32361">
    <property type="entry name" value="FERRIC/CUPRIC REDUCTASE TRANSMEMBRANE COMPONENT"/>
    <property type="match status" value="1"/>
</dbReference>
<evidence type="ECO:0000256" key="11">
    <source>
        <dbReference type="SAM" id="Phobius"/>
    </source>
</evidence>
<keyword evidence="8 11" id="KW-0472">Membrane</keyword>
<dbReference type="Gene3D" id="3.40.50.80">
    <property type="entry name" value="Nucleotide-binding domain of ferredoxin-NADP reductase (FNR) module"/>
    <property type="match status" value="1"/>
</dbReference>
<keyword evidence="14" id="KW-1185">Reference proteome</keyword>
<keyword evidence="5 11" id="KW-1133">Transmembrane helix</keyword>
<evidence type="ECO:0000256" key="2">
    <source>
        <dbReference type="ARBA" id="ARBA00006278"/>
    </source>
</evidence>
<dbReference type="Proteomes" id="UP001215280">
    <property type="component" value="Unassembled WGS sequence"/>
</dbReference>
<dbReference type="InterPro" id="IPR013121">
    <property type="entry name" value="Fe_red_NAD-bd_6"/>
</dbReference>
<feature type="transmembrane region" description="Helical" evidence="11">
    <location>
        <begin position="221"/>
        <end position="240"/>
    </location>
</feature>
<evidence type="ECO:0000256" key="9">
    <source>
        <dbReference type="ARBA" id="ARBA00023180"/>
    </source>
</evidence>
<dbReference type="PANTHER" id="PTHR32361:SF9">
    <property type="entry name" value="FERRIC REDUCTASE TRANSMEMBRANE COMPONENT 3-RELATED"/>
    <property type="match status" value="1"/>
</dbReference>
<dbReference type="Pfam" id="PF01794">
    <property type="entry name" value="Ferric_reduct"/>
    <property type="match status" value="1"/>
</dbReference>
<dbReference type="InterPro" id="IPR017927">
    <property type="entry name" value="FAD-bd_FR_type"/>
</dbReference>
<feature type="transmembrane region" description="Helical" evidence="11">
    <location>
        <begin position="247"/>
        <end position="268"/>
    </location>
</feature>
<keyword evidence="6" id="KW-0560">Oxidoreductase</keyword>
<dbReference type="CDD" id="cd06186">
    <property type="entry name" value="NOX_Duox_like_FAD_NADP"/>
    <property type="match status" value="1"/>
</dbReference>
<evidence type="ECO:0000313" key="14">
    <source>
        <dbReference type="Proteomes" id="UP001215280"/>
    </source>
</evidence>
<sequence>MSTGTPPVIPSDLLPYESYTEDPKWQIRFTAMWCAALGLIVLAAAPSALSLRSIRENARGWLGLRVRGEYDPLPQEACCTEMKPVPTQRTSKWTTAARVLGSFRLWTLPGLRLNAGQMFVVASYAAFVLVCIVLQVPLLISPNRAGFLALAQLPPVFIFASKNSPLTALLLGPGVDYTKLNYIHRWSGRGLFLGGVIHGAIWINNHLVWDLPILTQQKEGSGVAALGVLCMIVLTSVSPLRRWCYSAFLVCHYLTFPAFFITICYHTTYAPPWIFPPLAFYGADLLMRIFNWRVVAARIEGLNGGLSLIHIPNATAGWRAGQHVQMRALIGGRVWEAHPLSICSAAPEITCLSGPDNEPIGMLLAARACGDWSRLLHNFAQTPQFEDDDVVEAAGSDVKRPAPLDVFPGREAHLVLEGPYGGATLRATDYETVLLFAGGSGATFTLGVLDEIIGRCARRGRAEGERTQRVMWCWCVRSFGAINWFAPYLLQIANLAARADSNIQLSIHIFVTCLCDPDAVPEIPGCTVTEERPTVGAVLAGLLTPGFESGSETSSASASTEDLPGSKDKDVEKGLNKGAYTQGEGGIAVFAAGPGSLIREAGNAVARSNLGAGRRAGGVAFCAEAFTV</sequence>
<feature type="compositionally biased region" description="Low complexity" evidence="10">
    <location>
        <begin position="548"/>
        <end position="561"/>
    </location>
</feature>
<evidence type="ECO:0000256" key="5">
    <source>
        <dbReference type="ARBA" id="ARBA00022989"/>
    </source>
</evidence>
<feature type="transmembrane region" description="Helical" evidence="11">
    <location>
        <begin position="25"/>
        <end position="45"/>
    </location>
</feature>
<gene>
    <name evidence="13" type="ORF">DFH07DRAFT_462092</name>
</gene>
<feature type="compositionally biased region" description="Basic and acidic residues" evidence="10">
    <location>
        <begin position="564"/>
        <end position="573"/>
    </location>
</feature>
<evidence type="ECO:0000256" key="7">
    <source>
        <dbReference type="ARBA" id="ARBA00023065"/>
    </source>
</evidence>
<evidence type="ECO:0000256" key="1">
    <source>
        <dbReference type="ARBA" id="ARBA00004141"/>
    </source>
</evidence>
<feature type="transmembrane region" description="Helical" evidence="11">
    <location>
        <begin position="146"/>
        <end position="171"/>
    </location>
</feature>
<evidence type="ECO:0000256" key="10">
    <source>
        <dbReference type="SAM" id="MobiDB-lite"/>
    </source>
</evidence>
<organism evidence="13 14">
    <name type="scientific">Mycena maculata</name>
    <dbReference type="NCBI Taxonomy" id="230809"/>
    <lineage>
        <taxon>Eukaryota</taxon>
        <taxon>Fungi</taxon>
        <taxon>Dikarya</taxon>
        <taxon>Basidiomycota</taxon>
        <taxon>Agaricomycotina</taxon>
        <taxon>Agaricomycetes</taxon>
        <taxon>Agaricomycetidae</taxon>
        <taxon>Agaricales</taxon>
        <taxon>Marasmiineae</taxon>
        <taxon>Mycenaceae</taxon>
        <taxon>Mycena</taxon>
    </lineage>
</organism>
<comment type="caution">
    <text evidence="13">The sequence shown here is derived from an EMBL/GenBank/DDBJ whole genome shotgun (WGS) entry which is preliminary data.</text>
</comment>
<dbReference type="GO" id="GO:0000293">
    <property type="term" value="F:ferric-chelate reductase activity"/>
    <property type="evidence" value="ECO:0007669"/>
    <property type="project" value="UniProtKB-ARBA"/>
</dbReference>
<dbReference type="Pfam" id="PF08030">
    <property type="entry name" value="NAD_binding_6"/>
    <property type="match status" value="1"/>
</dbReference>
<keyword evidence="4 11" id="KW-0812">Transmembrane</keyword>
<dbReference type="SUPFAM" id="SSF52343">
    <property type="entry name" value="Ferredoxin reductase-like, C-terminal NADP-linked domain"/>
    <property type="match status" value="1"/>
</dbReference>
<evidence type="ECO:0000256" key="8">
    <source>
        <dbReference type="ARBA" id="ARBA00023136"/>
    </source>
</evidence>
<dbReference type="GO" id="GO:0006879">
    <property type="term" value="P:intracellular iron ion homeostasis"/>
    <property type="evidence" value="ECO:0007669"/>
    <property type="project" value="TreeGrafter"/>
</dbReference>
<feature type="transmembrane region" description="Helical" evidence="11">
    <location>
        <begin position="118"/>
        <end position="140"/>
    </location>
</feature>
<dbReference type="GO" id="GO:0006826">
    <property type="term" value="P:iron ion transport"/>
    <property type="evidence" value="ECO:0007669"/>
    <property type="project" value="TreeGrafter"/>
</dbReference>
<name>A0AAD7NXN8_9AGAR</name>
<dbReference type="GO" id="GO:0015677">
    <property type="term" value="P:copper ion import"/>
    <property type="evidence" value="ECO:0007669"/>
    <property type="project" value="TreeGrafter"/>
</dbReference>
<dbReference type="GO" id="GO:0005886">
    <property type="term" value="C:plasma membrane"/>
    <property type="evidence" value="ECO:0007669"/>
    <property type="project" value="TreeGrafter"/>
</dbReference>
<comment type="similarity">
    <text evidence="2">Belongs to the ferric reductase (FRE) family.</text>
</comment>
<evidence type="ECO:0000256" key="3">
    <source>
        <dbReference type="ARBA" id="ARBA00022448"/>
    </source>
</evidence>
<keyword evidence="7" id="KW-0406">Ion transport</keyword>
<proteinExistence type="inferred from homology"/>
<comment type="subcellular location">
    <subcellularLocation>
        <location evidence="1">Membrane</location>
        <topology evidence="1">Multi-pass membrane protein</topology>
    </subcellularLocation>
</comment>
<protein>
    <submittedName>
        <fullName evidence="13">Iron reductase</fullName>
    </submittedName>
</protein>
<dbReference type="InterPro" id="IPR039261">
    <property type="entry name" value="FNR_nucleotide-bd"/>
</dbReference>
<keyword evidence="3" id="KW-0813">Transport</keyword>
<dbReference type="SFLD" id="SFLDS00052">
    <property type="entry name" value="Ferric_Reductase_Domain"/>
    <property type="match status" value="1"/>
</dbReference>
<dbReference type="InterPro" id="IPR051410">
    <property type="entry name" value="Ferric/Cupric_Reductase"/>
</dbReference>
<reference evidence="13" key="1">
    <citation type="submission" date="2023-03" db="EMBL/GenBank/DDBJ databases">
        <title>Massive genome expansion in bonnet fungi (Mycena s.s.) driven by repeated elements and novel gene families across ecological guilds.</title>
        <authorList>
            <consortium name="Lawrence Berkeley National Laboratory"/>
            <person name="Harder C.B."/>
            <person name="Miyauchi S."/>
            <person name="Viragh M."/>
            <person name="Kuo A."/>
            <person name="Thoen E."/>
            <person name="Andreopoulos B."/>
            <person name="Lu D."/>
            <person name="Skrede I."/>
            <person name="Drula E."/>
            <person name="Henrissat B."/>
            <person name="Morin E."/>
            <person name="Kohler A."/>
            <person name="Barry K."/>
            <person name="LaButti K."/>
            <person name="Morin E."/>
            <person name="Salamov A."/>
            <person name="Lipzen A."/>
            <person name="Mereny Z."/>
            <person name="Hegedus B."/>
            <person name="Baldrian P."/>
            <person name="Stursova M."/>
            <person name="Weitz H."/>
            <person name="Taylor A."/>
            <person name="Grigoriev I.V."/>
            <person name="Nagy L.G."/>
            <person name="Martin F."/>
            <person name="Kauserud H."/>
        </authorList>
    </citation>
    <scope>NUCLEOTIDE SEQUENCE</scope>
    <source>
        <strain evidence="13">CBHHK188m</strain>
    </source>
</reference>
<evidence type="ECO:0000256" key="6">
    <source>
        <dbReference type="ARBA" id="ARBA00023002"/>
    </source>
</evidence>
<evidence type="ECO:0000256" key="4">
    <source>
        <dbReference type="ARBA" id="ARBA00022692"/>
    </source>
</evidence>
<dbReference type="EMBL" id="JARJLG010000006">
    <property type="protein sequence ID" value="KAJ7780047.1"/>
    <property type="molecule type" value="Genomic_DNA"/>
</dbReference>
<feature type="region of interest" description="Disordered" evidence="10">
    <location>
        <begin position="547"/>
        <end position="573"/>
    </location>
</feature>
<keyword evidence="9" id="KW-0325">Glycoprotein</keyword>
<evidence type="ECO:0000259" key="12">
    <source>
        <dbReference type="PROSITE" id="PS51384"/>
    </source>
</evidence>
<dbReference type="PROSITE" id="PS51384">
    <property type="entry name" value="FAD_FR"/>
    <property type="match status" value="1"/>
</dbReference>
<feature type="transmembrane region" description="Helical" evidence="11">
    <location>
        <begin position="191"/>
        <end position="209"/>
    </location>
</feature>
<accession>A0AAD7NXN8</accession>
<evidence type="ECO:0000313" key="13">
    <source>
        <dbReference type="EMBL" id="KAJ7780047.1"/>
    </source>
</evidence>
<dbReference type="SFLD" id="SFLDG01168">
    <property type="entry name" value="Ferric_reductase_subgroup_(FRE"/>
    <property type="match status" value="1"/>
</dbReference>
<dbReference type="AlphaFoldDB" id="A0AAD7NXN8"/>